<dbReference type="STRING" id="1420916.AU14_00890"/>
<sequence>MPKQWLLLDHDASLLTVAKDRLTQLGVSSSVAEAWLTADSLAAHIPSDARLITASALIDLVSEEWLDALVASARSRRAALLVTLSYSGQFRLEPAHPDDERVQALVNQHQRGEKGTGRALGPDAPRVLAEKLKQAGHSVEVFESPWRLNARDGALISQLLEGWVAAAAELARGNNDDGSEWLSDWLSDRKRRLAEGSLSVSVHHLDLMTLPPDQVS</sequence>
<evidence type="ECO:0000313" key="2">
    <source>
        <dbReference type="Proteomes" id="UP000061489"/>
    </source>
</evidence>
<reference evidence="1 2" key="1">
    <citation type="journal article" date="2014" name="Genome Announc.">
        <title>Draft Genome Sequences of Marinobacter similis A3d10T and Marinobacter salarius R9SW1T.</title>
        <authorList>
            <person name="Ivanova E.P."/>
            <person name="Ng H.J."/>
            <person name="Webb H.K."/>
            <person name="Feng G."/>
            <person name="Oshima K."/>
            <person name="Hattori M."/>
            <person name="Ohkuma M."/>
            <person name="Sergeev A.F."/>
            <person name="Mikhailov V.V."/>
            <person name="Crawford R.J."/>
            <person name="Sawabe T."/>
        </authorList>
    </citation>
    <scope>NUCLEOTIDE SEQUENCE [LARGE SCALE GENOMIC DNA]</scope>
    <source>
        <strain evidence="1 2">A3d10</strain>
    </source>
</reference>
<dbReference type="AlphaFoldDB" id="W5YMN5"/>
<evidence type="ECO:0000313" key="1">
    <source>
        <dbReference type="EMBL" id="AHI27753.1"/>
    </source>
</evidence>
<dbReference type="Proteomes" id="UP000061489">
    <property type="component" value="Chromosome"/>
</dbReference>
<gene>
    <name evidence="1" type="ORF">AU14_00890</name>
</gene>
<keyword evidence="2" id="KW-1185">Reference proteome</keyword>
<accession>W5YMN5</accession>
<dbReference type="EMBL" id="CP007151">
    <property type="protein sequence ID" value="AHI27753.1"/>
    <property type="molecule type" value="Genomic_DNA"/>
</dbReference>
<dbReference type="KEGG" id="msx:AU14_00890"/>
<name>W5YMN5_9GAMM</name>
<dbReference type="HOGENOM" id="CLU_047561_0_0_6"/>
<organism evidence="1 2">
    <name type="scientific">Marinobacter similis</name>
    <dbReference type="NCBI Taxonomy" id="1420916"/>
    <lineage>
        <taxon>Bacteria</taxon>
        <taxon>Pseudomonadati</taxon>
        <taxon>Pseudomonadota</taxon>
        <taxon>Gammaproteobacteria</taxon>
        <taxon>Pseudomonadales</taxon>
        <taxon>Marinobacteraceae</taxon>
        <taxon>Marinobacter</taxon>
    </lineage>
</organism>
<proteinExistence type="predicted"/>
<protein>
    <submittedName>
        <fullName evidence="1">Uncharacterized protein</fullName>
    </submittedName>
</protein>